<dbReference type="InParanoid" id="A0A409W740"/>
<dbReference type="InterPro" id="IPR011009">
    <property type="entry name" value="Kinase-like_dom_sf"/>
</dbReference>
<dbReference type="PROSITE" id="PS00109">
    <property type="entry name" value="PROTEIN_KINASE_TYR"/>
    <property type="match status" value="1"/>
</dbReference>
<accession>A0A409W740</accession>
<dbReference type="Proteomes" id="UP000284706">
    <property type="component" value="Unassembled WGS sequence"/>
</dbReference>
<gene>
    <name evidence="2" type="ORF">CVT26_000962</name>
</gene>
<proteinExistence type="predicted"/>
<reference evidence="2 3" key="1">
    <citation type="journal article" date="2018" name="Evol. Lett.">
        <title>Horizontal gene cluster transfer increased hallucinogenic mushroom diversity.</title>
        <authorList>
            <person name="Reynolds H.T."/>
            <person name="Vijayakumar V."/>
            <person name="Gluck-Thaler E."/>
            <person name="Korotkin H.B."/>
            <person name="Matheny P.B."/>
            <person name="Slot J.C."/>
        </authorList>
    </citation>
    <scope>NUCLEOTIDE SEQUENCE [LARGE SCALE GENOMIC DNA]</scope>
    <source>
        <strain evidence="2 3">SRW20</strain>
    </source>
</reference>
<dbReference type="AlphaFoldDB" id="A0A409W740"/>
<keyword evidence="3" id="KW-1185">Reference proteome</keyword>
<feature type="region of interest" description="Disordered" evidence="1">
    <location>
        <begin position="1"/>
        <end position="41"/>
    </location>
</feature>
<evidence type="ECO:0000313" key="2">
    <source>
        <dbReference type="EMBL" id="PPQ74347.1"/>
    </source>
</evidence>
<dbReference type="OrthoDB" id="4062651at2759"/>
<comment type="caution">
    <text evidence="2">The sequence shown here is derived from an EMBL/GenBank/DDBJ whole genome shotgun (WGS) entry which is preliminary data.</text>
</comment>
<evidence type="ECO:0000256" key="1">
    <source>
        <dbReference type="SAM" id="MobiDB-lite"/>
    </source>
</evidence>
<organism evidence="2 3">
    <name type="scientific">Gymnopilus dilepis</name>
    <dbReference type="NCBI Taxonomy" id="231916"/>
    <lineage>
        <taxon>Eukaryota</taxon>
        <taxon>Fungi</taxon>
        <taxon>Dikarya</taxon>
        <taxon>Basidiomycota</taxon>
        <taxon>Agaricomycotina</taxon>
        <taxon>Agaricomycetes</taxon>
        <taxon>Agaricomycetidae</taxon>
        <taxon>Agaricales</taxon>
        <taxon>Agaricineae</taxon>
        <taxon>Hymenogastraceae</taxon>
        <taxon>Gymnopilus</taxon>
    </lineage>
</organism>
<dbReference type="InterPro" id="IPR008266">
    <property type="entry name" value="Tyr_kinase_AS"/>
</dbReference>
<evidence type="ECO:0000313" key="3">
    <source>
        <dbReference type="Proteomes" id="UP000284706"/>
    </source>
</evidence>
<protein>
    <submittedName>
        <fullName evidence="2">Uncharacterized protein</fullName>
    </submittedName>
</protein>
<dbReference type="GO" id="GO:0004672">
    <property type="term" value="F:protein kinase activity"/>
    <property type="evidence" value="ECO:0007669"/>
    <property type="project" value="InterPro"/>
</dbReference>
<dbReference type="SUPFAM" id="SSF56112">
    <property type="entry name" value="Protein kinase-like (PK-like)"/>
    <property type="match status" value="1"/>
</dbReference>
<name>A0A409W740_9AGAR</name>
<dbReference type="EMBL" id="NHYE01005347">
    <property type="protein sequence ID" value="PPQ74347.1"/>
    <property type="molecule type" value="Genomic_DNA"/>
</dbReference>
<sequence length="646" mass="74004">MLKCPPSAPPSGEKRKWLRNSLQGSYDRPPPGKKARPDVKPPLNDLTSILKTIVEDFQSHSSVCNLTWFSSLQFQYYSIDSMGKEPINASSLLDHPALARAFRFPDIPPSLFEPDHRKRIQNDFERIEVLRREILSQAEKVKKEAPPPIATCLPYPEMMFLYYPFYHYALLRSYASRCYERTEESDEFLRAKQAARRLFLHSWTTKSFNGSHDQCTDNFRKILVDIIPNDDAHSWFTEAMAPGGRKRFLVYRCHENNSPLVLATIMIDDDEDDGYEESTLFSELKRKFLYTIMEHPTPRRCSPVLVVQYMPDAYFLVGGAVYMREPRSDNLIAQRLPGQVDMTEDAGYNLHEATYTLWTLARSVSVLEKESTMLISMATHPSSKEVPFIGLEGGGITITESPWPGIIYRVKLDSTKPIGRPGVDEKNNLATLKKQGLLKKPLNTSYVLKLTYPRVFRTYGAPVHRLLARHGFAPELYLEFSPPFDLSHYGLENNSDSSFFLPFLRYHLMEDLSPPTDTDPGWISLADLAQDATADATLYKAGIQRSLEHVLELLRANGMVHGDMRPNNIMLRVQLRNGARRPEFRADLNLIDIRIIDFDWAGEAGKVFYPAVRNSEIEFWPGQDGGRILASHDEDMVRAWMKIWPE</sequence>